<organism evidence="6 7">
    <name type="scientific">Methyloligella halotolerans</name>
    <dbReference type="NCBI Taxonomy" id="1177755"/>
    <lineage>
        <taxon>Bacteria</taxon>
        <taxon>Pseudomonadati</taxon>
        <taxon>Pseudomonadota</taxon>
        <taxon>Alphaproteobacteria</taxon>
        <taxon>Hyphomicrobiales</taxon>
        <taxon>Hyphomicrobiaceae</taxon>
        <taxon>Methyloligella</taxon>
    </lineage>
</organism>
<dbReference type="Gene3D" id="2.60.40.790">
    <property type="match status" value="1"/>
</dbReference>
<dbReference type="CDD" id="cd06470">
    <property type="entry name" value="ACD_IbpA-B_like"/>
    <property type="match status" value="1"/>
</dbReference>
<feature type="domain" description="SHSP" evidence="5">
    <location>
        <begin position="37"/>
        <end position="154"/>
    </location>
</feature>
<dbReference type="PANTHER" id="PTHR47062">
    <property type="match status" value="1"/>
</dbReference>
<name>A0A1E2S0E6_9HYPH</name>
<dbReference type="PROSITE" id="PS01031">
    <property type="entry name" value="SHSP"/>
    <property type="match status" value="1"/>
</dbReference>
<dbReference type="AlphaFoldDB" id="A0A1E2S0E6"/>
<accession>A0A1E2S0E6</accession>
<comment type="caution">
    <text evidence="6">The sequence shown here is derived from an EMBL/GenBank/DDBJ whole genome shotgun (WGS) entry which is preliminary data.</text>
</comment>
<evidence type="ECO:0000259" key="5">
    <source>
        <dbReference type="PROSITE" id="PS01031"/>
    </source>
</evidence>
<feature type="compositionally biased region" description="Polar residues" evidence="4">
    <location>
        <begin position="24"/>
        <end position="35"/>
    </location>
</feature>
<evidence type="ECO:0000313" key="7">
    <source>
        <dbReference type="Proteomes" id="UP000095087"/>
    </source>
</evidence>
<feature type="region of interest" description="Disordered" evidence="4">
    <location>
        <begin position="1"/>
        <end position="47"/>
    </location>
</feature>
<dbReference type="InterPro" id="IPR002068">
    <property type="entry name" value="A-crystallin/Hsp20_dom"/>
</dbReference>
<dbReference type="InterPro" id="IPR037913">
    <property type="entry name" value="ACD_IbpA/B"/>
</dbReference>
<gene>
    <name evidence="6" type="ORF">A7A08_00960</name>
</gene>
<evidence type="ECO:0000256" key="3">
    <source>
        <dbReference type="RuleBase" id="RU003616"/>
    </source>
</evidence>
<dbReference type="PANTHER" id="PTHR47062:SF1">
    <property type="entry name" value="SMALL HEAT SHOCK PROTEIN IBPA"/>
    <property type="match status" value="1"/>
</dbReference>
<evidence type="ECO:0000256" key="1">
    <source>
        <dbReference type="ARBA" id="ARBA00023016"/>
    </source>
</evidence>
<dbReference type="Proteomes" id="UP000095087">
    <property type="component" value="Unassembled WGS sequence"/>
</dbReference>
<dbReference type="PATRIC" id="fig|1177755.3.peg.965"/>
<keyword evidence="1 6" id="KW-0346">Stress response</keyword>
<dbReference type="InterPro" id="IPR008978">
    <property type="entry name" value="HSP20-like_chaperone"/>
</dbReference>
<reference evidence="6 7" key="1">
    <citation type="submission" date="2016-07" db="EMBL/GenBank/DDBJ databases">
        <title>Draft genome sequence of Methyloligella halotolerans C2T (VKM B-2706T=CCUG 61687T=DSM 25045T), a halotolerant polyhydroxybutyrate accumulating methylotroph.</title>
        <authorList>
            <person name="Vasilenko O.V."/>
            <person name="Doronina N.V."/>
            <person name="Poroshina M.N."/>
            <person name="Tarlachkov S.V."/>
            <person name="Trotsenko Y.A."/>
        </authorList>
    </citation>
    <scope>NUCLEOTIDE SEQUENCE [LARGE SCALE GENOMIC DNA]</scope>
    <source>
        <strain evidence="6 7">VKM B-2706</strain>
    </source>
</reference>
<evidence type="ECO:0000313" key="6">
    <source>
        <dbReference type="EMBL" id="ODA67795.1"/>
    </source>
</evidence>
<protein>
    <submittedName>
        <fullName evidence="6">Small heat shock protein IbpA</fullName>
    </submittedName>
</protein>
<dbReference type="SUPFAM" id="SSF49764">
    <property type="entry name" value="HSP20-like chaperones"/>
    <property type="match status" value="1"/>
</dbReference>
<dbReference type="Pfam" id="PF00011">
    <property type="entry name" value="HSP20"/>
    <property type="match status" value="1"/>
</dbReference>
<proteinExistence type="inferred from homology"/>
<evidence type="ECO:0000256" key="4">
    <source>
        <dbReference type="SAM" id="MobiDB-lite"/>
    </source>
</evidence>
<dbReference type="EMBL" id="MASI01000002">
    <property type="protein sequence ID" value="ODA67795.1"/>
    <property type="molecule type" value="Genomic_DNA"/>
</dbReference>
<evidence type="ECO:0000256" key="2">
    <source>
        <dbReference type="PROSITE-ProRule" id="PRU00285"/>
    </source>
</evidence>
<comment type="similarity">
    <text evidence="2 3">Belongs to the small heat shock protein (HSP20) family.</text>
</comment>
<dbReference type="STRING" id="1177755.A7A08_00960"/>
<sequence>MSRMTHLQGAVWFGSSRDGRPDQGKSSPQGRSSPRGNPRPDGYPPFNIELVPETADRPEALRITLAVAGFSREELQVTAGGGELVVEGRQSEAEDSVPREYLHRGIAARQFKRSFGLAHGVEVCEAELHNGLLTVELRRPRKAEPVRKVGIVSGGQD</sequence>
<keyword evidence="7" id="KW-1185">Reference proteome</keyword>